<evidence type="ECO:0000259" key="1">
    <source>
        <dbReference type="Pfam" id="PF13456"/>
    </source>
</evidence>
<dbReference type="EMBL" id="JAAMPC010000005">
    <property type="protein sequence ID" value="KAG2313392.1"/>
    <property type="molecule type" value="Genomic_DNA"/>
</dbReference>
<dbReference type="CDD" id="cd06222">
    <property type="entry name" value="RNase_H_like"/>
    <property type="match status" value="1"/>
</dbReference>
<name>A0A8X8AXB1_BRACI</name>
<organism evidence="3 4">
    <name type="scientific">Brassica carinata</name>
    <name type="common">Ethiopian mustard</name>
    <name type="synonym">Abyssinian cabbage</name>
    <dbReference type="NCBI Taxonomy" id="52824"/>
    <lineage>
        <taxon>Eukaryota</taxon>
        <taxon>Viridiplantae</taxon>
        <taxon>Streptophyta</taxon>
        <taxon>Embryophyta</taxon>
        <taxon>Tracheophyta</taxon>
        <taxon>Spermatophyta</taxon>
        <taxon>Magnoliopsida</taxon>
        <taxon>eudicotyledons</taxon>
        <taxon>Gunneridae</taxon>
        <taxon>Pentapetalae</taxon>
        <taxon>rosids</taxon>
        <taxon>malvids</taxon>
        <taxon>Brassicales</taxon>
        <taxon>Brassicaceae</taxon>
        <taxon>Brassiceae</taxon>
        <taxon>Brassica</taxon>
    </lineage>
</organism>
<dbReference type="Pfam" id="PF13456">
    <property type="entry name" value="RVT_3"/>
    <property type="match status" value="1"/>
</dbReference>
<dbReference type="InterPro" id="IPR002156">
    <property type="entry name" value="RNaseH_domain"/>
</dbReference>
<dbReference type="AlphaFoldDB" id="A0A8X8AXB1"/>
<proteinExistence type="predicted"/>
<dbReference type="InterPro" id="IPR036397">
    <property type="entry name" value="RNaseH_sf"/>
</dbReference>
<sequence length="515" mass="58885">MSLCKRIQSALTRFWWDSDPENRKTSWVAWQTLVKSKKEGGLRFRDIQAFNDALLAKISWRLISEPDCLLARVLAGKYFHDQIFLDVTPPANCSYGWRDILIGRDLIKERLEWAIGDGKEVRVWQDAWLSTTECARPMGPATEESKELKVSDLLIEHSQELDTEKINNLFPQLLETILSIRPSKWGGKDKQIWLRQSSGTYSTKTGYFSALEANQLEGANKNQSSDWLKEVWKLPIPPKLNLFLWKIKQRAIPVGEILEARHIISGAKCPHCSREESILHIFFNCPHAVEVWKFNVYLGWKMLLTITSLPRCGLGHTTLEAWVLWSIWSVRNQNIFQNRAFSAQETVLKAITDAKEWQQAQPPKEPSQRKIILPPRSPAGGIVCKSDADWKSDRHAAGPAWSVYRNQNEKFISHSLPSAFVISSLVAEGLAIRSAMEHAIFLEMKNMVFESDSLQLVIAIKEGSSFSDLHGIISDIYLLSQFFDSVSFRFCFRERLSFEDNLAKQALNDSVPNSF</sequence>
<keyword evidence="4" id="KW-1185">Reference proteome</keyword>
<evidence type="ECO:0000259" key="2">
    <source>
        <dbReference type="Pfam" id="PF13966"/>
    </source>
</evidence>
<evidence type="ECO:0008006" key="5">
    <source>
        <dbReference type="Google" id="ProtNLM"/>
    </source>
</evidence>
<dbReference type="GO" id="GO:0003676">
    <property type="term" value="F:nucleic acid binding"/>
    <property type="evidence" value="ECO:0007669"/>
    <property type="project" value="InterPro"/>
</dbReference>
<dbReference type="OrthoDB" id="1112108at2759"/>
<dbReference type="PANTHER" id="PTHR33116">
    <property type="entry name" value="REVERSE TRANSCRIPTASE ZINC-BINDING DOMAIN-CONTAINING PROTEIN-RELATED-RELATED"/>
    <property type="match status" value="1"/>
</dbReference>
<dbReference type="GO" id="GO:0004523">
    <property type="term" value="F:RNA-DNA hybrid ribonuclease activity"/>
    <property type="evidence" value="ECO:0007669"/>
    <property type="project" value="InterPro"/>
</dbReference>
<evidence type="ECO:0000313" key="3">
    <source>
        <dbReference type="EMBL" id="KAG2313392.1"/>
    </source>
</evidence>
<feature type="domain" description="RNase H type-1" evidence="1">
    <location>
        <begin position="386"/>
        <end position="506"/>
    </location>
</feature>
<feature type="domain" description="Reverse transcriptase zinc-binding" evidence="2">
    <location>
        <begin position="220"/>
        <end position="292"/>
    </location>
</feature>
<reference evidence="3 4" key="1">
    <citation type="submission" date="2020-02" db="EMBL/GenBank/DDBJ databases">
        <authorList>
            <person name="Ma Q."/>
            <person name="Huang Y."/>
            <person name="Song X."/>
            <person name="Pei D."/>
        </authorList>
    </citation>
    <scope>NUCLEOTIDE SEQUENCE [LARGE SCALE GENOMIC DNA]</scope>
    <source>
        <strain evidence="3">Sxm20200214</strain>
        <tissue evidence="3">Leaf</tissue>
    </source>
</reference>
<protein>
    <recommendedName>
        <fullName evidence="5">Reverse transcriptase zinc-binding domain-containing protein</fullName>
    </recommendedName>
</protein>
<dbReference type="Proteomes" id="UP000886595">
    <property type="component" value="Unassembled WGS sequence"/>
</dbReference>
<dbReference type="Pfam" id="PF13966">
    <property type="entry name" value="zf-RVT"/>
    <property type="match status" value="1"/>
</dbReference>
<comment type="caution">
    <text evidence="3">The sequence shown here is derived from an EMBL/GenBank/DDBJ whole genome shotgun (WGS) entry which is preliminary data.</text>
</comment>
<dbReference type="Gene3D" id="3.30.420.10">
    <property type="entry name" value="Ribonuclease H-like superfamily/Ribonuclease H"/>
    <property type="match status" value="1"/>
</dbReference>
<dbReference type="InterPro" id="IPR044730">
    <property type="entry name" value="RNase_H-like_dom_plant"/>
</dbReference>
<dbReference type="PANTHER" id="PTHR33116:SF86">
    <property type="entry name" value="REVERSE TRANSCRIPTASE DOMAIN-CONTAINING PROTEIN"/>
    <property type="match status" value="1"/>
</dbReference>
<accession>A0A8X8AXB1</accession>
<gene>
    <name evidence="3" type="ORF">Bca52824_024949</name>
</gene>
<dbReference type="InterPro" id="IPR026960">
    <property type="entry name" value="RVT-Znf"/>
</dbReference>
<evidence type="ECO:0000313" key="4">
    <source>
        <dbReference type="Proteomes" id="UP000886595"/>
    </source>
</evidence>